<dbReference type="PANTHER" id="PTHR34587:SF2">
    <property type="entry name" value="G-PROTEIN COUPLED RECEPTORS FAMILY 1 PROFILE DOMAIN-CONTAINING PROTEIN"/>
    <property type="match status" value="1"/>
</dbReference>
<feature type="chain" id="PRO_5018964901" evidence="2">
    <location>
        <begin position="20"/>
        <end position="440"/>
    </location>
</feature>
<feature type="compositionally biased region" description="Low complexity" evidence="1">
    <location>
        <begin position="56"/>
        <end position="150"/>
    </location>
</feature>
<feature type="signal peptide" evidence="2">
    <location>
        <begin position="1"/>
        <end position="19"/>
    </location>
</feature>
<gene>
    <name evidence="3" type="ORF">CVT26_002020</name>
</gene>
<dbReference type="OrthoDB" id="2336871at2759"/>
<feature type="region of interest" description="Disordered" evidence="1">
    <location>
        <begin position="56"/>
        <end position="157"/>
    </location>
</feature>
<dbReference type="EMBL" id="NHYE01005666">
    <property type="protein sequence ID" value="PPQ64481.1"/>
    <property type="molecule type" value="Genomic_DNA"/>
</dbReference>
<evidence type="ECO:0000313" key="4">
    <source>
        <dbReference type="Proteomes" id="UP000284706"/>
    </source>
</evidence>
<feature type="compositionally biased region" description="Polar residues" evidence="1">
    <location>
        <begin position="388"/>
        <end position="403"/>
    </location>
</feature>
<reference evidence="3 4" key="1">
    <citation type="journal article" date="2018" name="Evol. Lett.">
        <title>Horizontal gene cluster transfer increased hallucinogenic mushroom diversity.</title>
        <authorList>
            <person name="Reynolds H.T."/>
            <person name="Vijayakumar V."/>
            <person name="Gluck-Thaler E."/>
            <person name="Korotkin H.B."/>
            <person name="Matheny P.B."/>
            <person name="Slot J.C."/>
        </authorList>
    </citation>
    <scope>NUCLEOTIDE SEQUENCE [LARGE SCALE GENOMIC DNA]</scope>
    <source>
        <strain evidence="3 4">SRW20</strain>
    </source>
</reference>
<organism evidence="3 4">
    <name type="scientific">Gymnopilus dilepis</name>
    <dbReference type="NCBI Taxonomy" id="231916"/>
    <lineage>
        <taxon>Eukaryota</taxon>
        <taxon>Fungi</taxon>
        <taxon>Dikarya</taxon>
        <taxon>Basidiomycota</taxon>
        <taxon>Agaricomycotina</taxon>
        <taxon>Agaricomycetes</taxon>
        <taxon>Agaricomycetidae</taxon>
        <taxon>Agaricales</taxon>
        <taxon>Agaricineae</taxon>
        <taxon>Hymenogastraceae</taxon>
        <taxon>Gymnopilus</taxon>
    </lineage>
</organism>
<name>A0A409VBT4_9AGAR</name>
<comment type="caution">
    <text evidence="3">The sequence shown here is derived from an EMBL/GenBank/DDBJ whole genome shotgun (WGS) entry which is preliminary data.</text>
</comment>
<dbReference type="InParanoid" id="A0A409VBT4"/>
<protein>
    <submittedName>
        <fullName evidence="3">Uncharacterized protein</fullName>
    </submittedName>
</protein>
<keyword evidence="4" id="KW-1185">Reference proteome</keyword>
<evidence type="ECO:0000313" key="3">
    <source>
        <dbReference type="EMBL" id="PPQ64481.1"/>
    </source>
</evidence>
<evidence type="ECO:0000256" key="1">
    <source>
        <dbReference type="SAM" id="MobiDB-lite"/>
    </source>
</evidence>
<feature type="region of interest" description="Disordered" evidence="1">
    <location>
        <begin position="374"/>
        <end position="429"/>
    </location>
</feature>
<dbReference type="PANTHER" id="PTHR34587">
    <property type="entry name" value="VWFA DOMAIN-CONTAINING PROTEIN"/>
    <property type="match status" value="1"/>
</dbReference>
<sequence>MLSKSILVAFLSLALTAQALPNRFPNEQHNNNNQQQCATPQTVVHTVTVTARGSANTGSSLLANNNGNNNNNNKNNNNNNKGKSSNGSGSNNNNNKGTSSNGSGSKVTSSAQATATAKSTGNAGNNNNNNNSGSKNNGSSSNNGGKNNNSDPQSSLTLDPRVIATGFENNGQDVPEAGQVASLTSSNNFINFCLTVPNLPITNGKQITTGSCNPAPIGVIPSTDNMPSAKFAFPQNFGTVKANQSFTIQMNIQNLETGHFVNAQENYFSAPQQLNAQGQIQGHSHVVIEQLNSLTDTTPTDPKKFAFFKGLNAAAVNGQLTASVDNGLAPGVYRLASINTAANHQPAIVPVAQHGSLDDAIYFTVTEDGKAPVVNGASGGKAVAPPASKNNQPPASKNNQPPASKNNQPPASKNNNSNKNNNNNRDAVESWRFAAIGWPN</sequence>
<dbReference type="Proteomes" id="UP000284706">
    <property type="component" value="Unassembled WGS sequence"/>
</dbReference>
<evidence type="ECO:0000256" key="2">
    <source>
        <dbReference type="SAM" id="SignalP"/>
    </source>
</evidence>
<dbReference type="STRING" id="231916.A0A409VBT4"/>
<keyword evidence="2" id="KW-0732">Signal</keyword>
<feature type="compositionally biased region" description="Low complexity" evidence="1">
    <location>
        <begin position="404"/>
        <end position="424"/>
    </location>
</feature>
<dbReference type="AlphaFoldDB" id="A0A409VBT4"/>
<proteinExistence type="predicted"/>
<accession>A0A409VBT4</accession>
<dbReference type="InterPro" id="IPR053216">
    <property type="entry name" value="Appressorial_penetr-assoc"/>
</dbReference>